<dbReference type="Pfam" id="PF07859">
    <property type="entry name" value="Abhydrolase_3"/>
    <property type="match status" value="1"/>
</dbReference>
<dbReference type="SUPFAM" id="SSF53474">
    <property type="entry name" value="alpha/beta-Hydrolases"/>
    <property type="match status" value="1"/>
</dbReference>
<keyword evidence="2" id="KW-0378">Hydrolase</keyword>
<proteinExistence type="inferred from homology"/>
<organism evidence="4">
    <name type="scientific">freshwater metagenome</name>
    <dbReference type="NCBI Taxonomy" id="449393"/>
    <lineage>
        <taxon>unclassified sequences</taxon>
        <taxon>metagenomes</taxon>
        <taxon>ecological metagenomes</taxon>
    </lineage>
</organism>
<protein>
    <submittedName>
        <fullName evidence="4">Unannotated protein</fullName>
    </submittedName>
</protein>
<gene>
    <name evidence="4" type="ORF">UFOPK3674_00962</name>
</gene>
<dbReference type="PROSITE" id="PS01173">
    <property type="entry name" value="LIPASE_GDXG_HIS"/>
    <property type="match status" value="1"/>
</dbReference>
<comment type="similarity">
    <text evidence="1">Belongs to the 'GDXG' lipolytic enzyme family.</text>
</comment>
<dbReference type="EMBL" id="CAFBMX010000004">
    <property type="protein sequence ID" value="CAB4927788.1"/>
    <property type="molecule type" value="Genomic_DNA"/>
</dbReference>
<dbReference type="InterPro" id="IPR029058">
    <property type="entry name" value="AB_hydrolase_fold"/>
</dbReference>
<dbReference type="Gene3D" id="3.40.50.1820">
    <property type="entry name" value="alpha/beta hydrolase"/>
    <property type="match status" value="2"/>
</dbReference>
<evidence type="ECO:0000256" key="2">
    <source>
        <dbReference type="ARBA" id="ARBA00022801"/>
    </source>
</evidence>
<accession>A0A6J7I9P8</accession>
<feature type="domain" description="Alpha/beta hydrolase fold-3" evidence="3">
    <location>
        <begin position="1"/>
        <end position="38"/>
    </location>
</feature>
<dbReference type="AlphaFoldDB" id="A0A6J7I9P8"/>
<dbReference type="GO" id="GO:0016787">
    <property type="term" value="F:hydrolase activity"/>
    <property type="evidence" value="ECO:0007669"/>
    <property type="project" value="UniProtKB-KW"/>
</dbReference>
<name>A0A6J7I9P8_9ZZZZ</name>
<reference evidence="4" key="1">
    <citation type="submission" date="2020-05" db="EMBL/GenBank/DDBJ databases">
        <authorList>
            <person name="Chiriac C."/>
            <person name="Salcher M."/>
            <person name="Ghai R."/>
            <person name="Kavagutti S V."/>
        </authorList>
    </citation>
    <scope>NUCLEOTIDE SEQUENCE</scope>
</reference>
<evidence type="ECO:0000259" key="3">
    <source>
        <dbReference type="Pfam" id="PF07859"/>
    </source>
</evidence>
<dbReference type="InterPro" id="IPR013094">
    <property type="entry name" value="AB_hydrolase_3"/>
</dbReference>
<dbReference type="InterPro" id="IPR002168">
    <property type="entry name" value="Lipase_GDXG_HIS_AS"/>
</dbReference>
<evidence type="ECO:0000313" key="4">
    <source>
        <dbReference type="EMBL" id="CAB4927788.1"/>
    </source>
</evidence>
<sequence>MLVFHGGGFVLGSPQATRSVARTLARRGFAVVNVEYPLLAARGMVAGAVAWAPVSDLLGWPGAWLFFRDYRVPFAPTLRRLSPITWARGRSSPLMILHGRSDLVGADAQSRRLVARWPRAVLCSGPGGHTLDGATFLWAQAHTASILARLASPSRRKLTPEVCPTW</sequence>
<evidence type="ECO:0000256" key="1">
    <source>
        <dbReference type="ARBA" id="ARBA00010515"/>
    </source>
</evidence>